<protein>
    <submittedName>
        <fullName evidence="1">Uncharacterized protein</fullName>
    </submittedName>
</protein>
<sequence length="1171" mass="129073">MPLVRLQVRNEFGLGQPELYREANREDPKAVLDGIAVAGLVGILRQLGDLADFAAEVFHGLQEQVMTTVSRNHKLMARVQNIEASLPPLEKAVLAQTSHIHFAYTAGCEWHPRIKTARNHFIYNDLPQFIMDSYEECRDPPHLHMLDKFDIGGPGSCLRRYSDPTFFKRVSAYSDEAYSEKFEKARKSRKNKKKRSSRRSGEILRGQQMHSSSGRMQFISPTANGHTSLSPTASTIDMTMKSDMGRHSNSLDSGAGGNYIECVFHPSNYVQSNEKGSRESSSFRLSQKTDILESVSPVMDDNLSHDSLEKNIASSSSGLTWDEKEEIVESNSQTCDRDNIPVVHAEKEDLDLHEDGADILENVNDDIIFDEESNLKPISGRVQTDEIDSEPDNYMDALNTIESESENDLDCETKREVEKVSPDVTHGSIENGVVEAPSIVIDHNLSDIASQTTHCDSLNKETSRNIPDSLQEIPPLISESHVPSLGSPTPSDVPVNEEMTRGLADYNGSESSLFAQVPHVSGSSVLDSSVRADLLVADHTIDGPVSPSTKSDISSSSSDISNLPEKEADRDDIGIFNSKETSVDGAGDHPVSFWTNGGLLGLEPSKPPDFTLSSPLRQASLATKNNVDADHNSMPNSNGCNERDLPAKVPQQTEKELTHRCLTSQHDDQARMRKMTSGCSPLSNGFDQNDGNNLHDNKVMAPGIVLPVALDAKAISTVPNQKGNEISSPVFGLSHRLLMSSLLQKVSSDEKSVADISSKPGILEQSGQNIIHQSLSATPVKEESDYGYPIDSLPPSPALEHMKISFHPISEFETSKLKLNFPGGSNRHESIRDMFPSFQLVPEASISMHDSCFNTDDDDTFCRSSPYLTDDCPSPHSDNDSDQWESDETPESSDHGVHDSFHRTATMESMLSSQELRGATNADVYVAVGNSICAENGVESSLSGRLLDFPSFDNVTPPLKHESDRHLDCNNIVKPQSNGDPTPPPPPPPPPPLPPTQWRVSKPNETEDHISEERKQINDLNHSESNFSLQATPAQVKLYQPMHEGHEFNNNFLPELKNKQVQQKLNGHRDAKQMGIGKEIESVSQQGQQKLNGHKEAKQMAIGNEIDEREDFLQQIRTKSFNLRRTVPAKPNATTTPTTNVKVTAILEKANAIRQVVASDDGEDDDTWSDT</sequence>
<comment type="caution">
    <text evidence="1">The sequence shown here is derived from an EMBL/GenBank/DDBJ whole genome shotgun (WGS) entry which is preliminary data.</text>
</comment>
<gene>
    <name evidence="1" type="ORF">L6164_036858</name>
</gene>
<reference evidence="1 2" key="1">
    <citation type="journal article" date="2022" name="DNA Res.">
        <title>Chromosomal-level genome assembly of the orchid tree Bauhinia variegata (Leguminosae; Cercidoideae) supports the allotetraploid origin hypothesis of Bauhinia.</title>
        <authorList>
            <person name="Zhong Y."/>
            <person name="Chen Y."/>
            <person name="Zheng D."/>
            <person name="Pang J."/>
            <person name="Liu Y."/>
            <person name="Luo S."/>
            <person name="Meng S."/>
            <person name="Qian L."/>
            <person name="Wei D."/>
            <person name="Dai S."/>
            <person name="Zhou R."/>
        </authorList>
    </citation>
    <scope>NUCLEOTIDE SEQUENCE [LARGE SCALE GENOMIC DNA]</scope>
    <source>
        <strain evidence="1">BV-YZ2020</strain>
    </source>
</reference>
<name>A0ACB9KIE6_BAUVA</name>
<evidence type="ECO:0000313" key="1">
    <source>
        <dbReference type="EMBL" id="KAI4296942.1"/>
    </source>
</evidence>
<organism evidence="1 2">
    <name type="scientific">Bauhinia variegata</name>
    <name type="common">Purple orchid tree</name>
    <name type="synonym">Phanera variegata</name>
    <dbReference type="NCBI Taxonomy" id="167791"/>
    <lineage>
        <taxon>Eukaryota</taxon>
        <taxon>Viridiplantae</taxon>
        <taxon>Streptophyta</taxon>
        <taxon>Embryophyta</taxon>
        <taxon>Tracheophyta</taxon>
        <taxon>Spermatophyta</taxon>
        <taxon>Magnoliopsida</taxon>
        <taxon>eudicotyledons</taxon>
        <taxon>Gunneridae</taxon>
        <taxon>Pentapetalae</taxon>
        <taxon>rosids</taxon>
        <taxon>fabids</taxon>
        <taxon>Fabales</taxon>
        <taxon>Fabaceae</taxon>
        <taxon>Cercidoideae</taxon>
        <taxon>Cercideae</taxon>
        <taxon>Bauhiniinae</taxon>
        <taxon>Bauhinia</taxon>
    </lineage>
</organism>
<dbReference type="Proteomes" id="UP000828941">
    <property type="component" value="Chromosome 14"/>
</dbReference>
<evidence type="ECO:0000313" key="2">
    <source>
        <dbReference type="Proteomes" id="UP000828941"/>
    </source>
</evidence>
<keyword evidence="2" id="KW-1185">Reference proteome</keyword>
<accession>A0ACB9KIE6</accession>
<dbReference type="EMBL" id="CM039439">
    <property type="protein sequence ID" value="KAI4296942.1"/>
    <property type="molecule type" value="Genomic_DNA"/>
</dbReference>
<proteinExistence type="predicted"/>